<evidence type="ECO:0000256" key="6">
    <source>
        <dbReference type="ARBA" id="ARBA00022692"/>
    </source>
</evidence>
<keyword evidence="3" id="KW-0813">Transport</keyword>
<evidence type="ECO:0000259" key="14">
    <source>
        <dbReference type="Pfam" id="PF01292"/>
    </source>
</evidence>
<feature type="transmembrane region" description="Helical" evidence="13">
    <location>
        <begin position="141"/>
        <end position="159"/>
    </location>
</feature>
<evidence type="ECO:0000256" key="10">
    <source>
        <dbReference type="ARBA" id="ARBA00023004"/>
    </source>
</evidence>
<evidence type="ECO:0000256" key="4">
    <source>
        <dbReference type="ARBA" id="ARBA00022475"/>
    </source>
</evidence>
<dbReference type="GO" id="GO:0020037">
    <property type="term" value="F:heme binding"/>
    <property type="evidence" value="ECO:0007669"/>
    <property type="project" value="TreeGrafter"/>
</dbReference>
<proteinExistence type="inferred from homology"/>
<dbReference type="GO" id="GO:0022904">
    <property type="term" value="P:respiratory electron transport chain"/>
    <property type="evidence" value="ECO:0007669"/>
    <property type="project" value="InterPro"/>
</dbReference>
<comment type="similarity">
    <text evidence="12">Belongs to the cytochrome b561 family.</text>
</comment>
<evidence type="ECO:0000256" key="3">
    <source>
        <dbReference type="ARBA" id="ARBA00022448"/>
    </source>
</evidence>
<keyword evidence="11 13" id="KW-0472">Membrane</keyword>
<dbReference type="RefSeq" id="WP_253967672.1">
    <property type="nucleotide sequence ID" value="NZ_JAMFTH010000001.1"/>
</dbReference>
<evidence type="ECO:0000256" key="1">
    <source>
        <dbReference type="ARBA" id="ARBA00001970"/>
    </source>
</evidence>
<keyword evidence="7" id="KW-0479">Metal-binding</keyword>
<comment type="cofactor">
    <cofactor evidence="1">
        <name>heme b</name>
        <dbReference type="ChEBI" id="CHEBI:60344"/>
    </cofactor>
</comment>
<name>A0A9X2I2E9_9GAMM</name>
<dbReference type="GO" id="GO:0046872">
    <property type="term" value="F:metal ion binding"/>
    <property type="evidence" value="ECO:0007669"/>
    <property type="project" value="UniProtKB-KW"/>
</dbReference>
<keyword evidence="8" id="KW-0249">Electron transport</keyword>
<dbReference type="EMBL" id="JAMFTH010000001">
    <property type="protein sequence ID" value="MCP8897692.1"/>
    <property type="molecule type" value="Genomic_DNA"/>
</dbReference>
<sequence length="175" mass="19924">MMQPDSNTRYGTVSRLFHWSMALLILWQFVGVLARVLAEDSAVEKFFWSTHKPLGVVLLVLALVRLIWTLANLRRRPRELNWASALGHMGLYGLLVAIPALGLLRQYGSGRTFDVWGLPLFTGFEGRIDWMVEPGNLLHGNFGWILLAAVAGHIFMVFWHRRGDKGQNVLPRMWG</sequence>
<keyword evidence="4" id="KW-1003">Cell membrane</keyword>
<feature type="transmembrane region" description="Helical" evidence="13">
    <location>
        <begin position="54"/>
        <end position="73"/>
    </location>
</feature>
<evidence type="ECO:0000256" key="2">
    <source>
        <dbReference type="ARBA" id="ARBA00004651"/>
    </source>
</evidence>
<keyword evidence="9 13" id="KW-1133">Transmembrane helix</keyword>
<evidence type="ECO:0000256" key="8">
    <source>
        <dbReference type="ARBA" id="ARBA00022982"/>
    </source>
</evidence>
<dbReference type="PANTHER" id="PTHR30529">
    <property type="entry name" value="CYTOCHROME B561"/>
    <property type="match status" value="1"/>
</dbReference>
<evidence type="ECO:0000256" key="12">
    <source>
        <dbReference type="ARBA" id="ARBA00037975"/>
    </source>
</evidence>
<evidence type="ECO:0000256" key="5">
    <source>
        <dbReference type="ARBA" id="ARBA00022617"/>
    </source>
</evidence>
<dbReference type="SUPFAM" id="SSF81342">
    <property type="entry name" value="Transmembrane di-heme cytochromes"/>
    <property type="match status" value="1"/>
</dbReference>
<keyword evidence="16" id="KW-1185">Reference proteome</keyword>
<evidence type="ECO:0000313" key="16">
    <source>
        <dbReference type="Proteomes" id="UP001139319"/>
    </source>
</evidence>
<reference evidence="15" key="2">
    <citation type="submission" date="2023-01" db="EMBL/GenBank/DDBJ databases">
        <title>Gilvimarinus xylanilyticus HB14 isolated from Caulerpa lentillifera aquaculture base in Hainan, China.</title>
        <authorList>
            <person name="Zhang Y.-J."/>
        </authorList>
    </citation>
    <scope>NUCLEOTIDE SEQUENCE</scope>
    <source>
        <strain evidence="15">HB14</strain>
    </source>
</reference>
<evidence type="ECO:0000256" key="9">
    <source>
        <dbReference type="ARBA" id="ARBA00022989"/>
    </source>
</evidence>
<gene>
    <name evidence="15" type="ORF">M6D89_00110</name>
</gene>
<dbReference type="InterPro" id="IPR016174">
    <property type="entry name" value="Di-haem_cyt_TM"/>
</dbReference>
<evidence type="ECO:0000256" key="11">
    <source>
        <dbReference type="ARBA" id="ARBA00023136"/>
    </source>
</evidence>
<comment type="subcellular location">
    <subcellularLocation>
        <location evidence="2">Cell membrane</location>
        <topology evidence="2">Multi-pass membrane protein</topology>
    </subcellularLocation>
</comment>
<keyword evidence="10" id="KW-0408">Iron</keyword>
<reference evidence="15" key="1">
    <citation type="submission" date="2022-05" db="EMBL/GenBank/DDBJ databases">
        <authorList>
            <person name="Sun H.-N."/>
        </authorList>
    </citation>
    <scope>NUCLEOTIDE SEQUENCE</scope>
    <source>
        <strain evidence="15">HB14</strain>
    </source>
</reference>
<evidence type="ECO:0000256" key="7">
    <source>
        <dbReference type="ARBA" id="ARBA00022723"/>
    </source>
</evidence>
<keyword evidence="5" id="KW-0349">Heme</keyword>
<feature type="domain" description="Cytochrome b561 bacterial/Ni-hydrogenase" evidence="14">
    <location>
        <begin position="9"/>
        <end position="175"/>
    </location>
</feature>
<dbReference type="Pfam" id="PF01292">
    <property type="entry name" value="Ni_hydr_CYTB"/>
    <property type="match status" value="1"/>
</dbReference>
<comment type="caution">
    <text evidence="15">The sequence shown here is derived from an EMBL/GenBank/DDBJ whole genome shotgun (WGS) entry which is preliminary data.</text>
</comment>
<dbReference type="InterPro" id="IPR052168">
    <property type="entry name" value="Cytochrome_b561_oxidase"/>
</dbReference>
<accession>A0A9X2I2E9</accession>
<evidence type="ECO:0000256" key="13">
    <source>
        <dbReference type="SAM" id="Phobius"/>
    </source>
</evidence>
<dbReference type="AlphaFoldDB" id="A0A9X2I2E9"/>
<protein>
    <submittedName>
        <fullName evidence="15">Cytochrome b/b6 domain-containing protein</fullName>
    </submittedName>
</protein>
<dbReference type="Proteomes" id="UP001139319">
    <property type="component" value="Unassembled WGS sequence"/>
</dbReference>
<evidence type="ECO:0000313" key="15">
    <source>
        <dbReference type="EMBL" id="MCP8897692.1"/>
    </source>
</evidence>
<dbReference type="GO" id="GO:0009055">
    <property type="term" value="F:electron transfer activity"/>
    <property type="evidence" value="ECO:0007669"/>
    <property type="project" value="InterPro"/>
</dbReference>
<dbReference type="PANTHER" id="PTHR30529:SF1">
    <property type="entry name" value="CYTOCHROME B561 HOMOLOG 2"/>
    <property type="match status" value="1"/>
</dbReference>
<keyword evidence="6 13" id="KW-0812">Transmembrane</keyword>
<dbReference type="InterPro" id="IPR011577">
    <property type="entry name" value="Cyt_b561_bac/Ni-Hgenase"/>
</dbReference>
<dbReference type="GO" id="GO:0005886">
    <property type="term" value="C:plasma membrane"/>
    <property type="evidence" value="ECO:0007669"/>
    <property type="project" value="UniProtKB-SubCell"/>
</dbReference>
<organism evidence="15 16">
    <name type="scientific">Gilvimarinus xylanilyticus</name>
    <dbReference type="NCBI Taxonomy" id="2944139"/>
    <lineage>
        <taxon>Bacteria</taxon>
        <taxon>Pseudomonadati</taxon>
        <taxon>Pseudomonadota</taxon>
        <taxon>Gammaproteobacteria</taxon>
        <taxon>Cellvibrionales</taxon>
        <taxon>Cellvibrionaceae</taxon>
        <taxon>Gilvimarinus</taxon>
    </lineage>
</organism>
<dbReference type="Gene3D" id="1.20.950.20">
    <property type="entry name" value="Transmembrane di-heme cytochromes, Chain C"/>
    <property type="match status" value="1"/>
</dbReference>
<feature type="transmembrane region" description="Helical" evidence="13">
    <location>
        <begin position="85"/>
        <end position="104"/>
    </location>
</feature>